<dbReference type="Proteomes" id="UP000275368">
    <property type="component" value="Chromosome"/>
</dbReference>
<keyword evidence="2" id="KW-1185">Reference proteome</keyword>
<sequence>MQYWVDLAKAGVGPSPLNPEATGFIDLFTQGKLGMMTVGYWFAGILKSTDASKSHLDDFMLLPAPMVAGGKAIEASQVGTGGIINSKTRHPKEAWTVFEWFFGGKPADERAASGWGLPGFQSKMSKVPVATNFDKQTYAVVSNNVSHLTTIPNNPYISTTAIDTIFGKYFMPVYFGEDTLDGAIAKSKKEIEIQIRENKDIVGVK</sequence>
<evidence type="ECO:0000313" key="2">
    <source>
        <dbReference type="Proteomes" id="UP000275368"/>
    </source>
</evidence>
<dbReference type="SUPFAM" id="SSF53850">
    <property type="entry name" value="Periplasmic binding protein-like II"/>
    <property type="match status" value="1"/>
</dbReference>
<dbReference type="EMBL" id="AP019308">
    <property type="protein sequence ID" value="BBH22030.1"/>
    <property type="molecule type" value="Genomic_DNA"/>
</dbReference>
<dbReference type="Gene3D" id="3.40.190.10">
    <property type="entry name" value="Periplasmic binding protein-like II"/>
    <property type="match status" value="1"/>
</dbReference>
<accession>A0A3G9IT31</accession>
<evidence type="ECO:0008006" key="3">
    <source>
        <dbReference type="Google" id="ProtNLM"/>
    </source>
</evidence>
<reference evidence="1 2" key="1">
    <citation type="submission" date="2018-11" db="EMBL/GenBank/DDBJ databases">
        <title>Complete genome sequence of Paenibacillus baekrokdamisoli strain KCTC 33723.</title>
        <authorList>
            <person name="Kang S.W."/>
            <person name="Lee K.C."/>
            <person name="Kim K.K."/>
            <person name="Kim J.S."/>
            <person name="Kim D.S."/>
            <person name="Ko S.H."/>
            <person name="Yang S.H."/>
            <person name="Lee J.S."/>
        </authorList>
    </citation>
    <scope>NUCLEOTIDE SEQUENCE [LARGE SCALE GENOMIC DNA]</scope>
    <source>
        <strain evidence="1 2">KCTC 33723</strain>
    </source>
</reference>
<evidence type="ECO:0000313" key="1">
    <source>
        <dbReference type="EMBL" id="BBH22030.1"/>
    </source>
</evidence>
<protein>
    <recommendedName>
        <fullName evidence="3">Extracellular solute-binding protein</fullName>
    </recommendedName>
</protein>
<dbReference type="InterPro" id="IPR006059">
    <property type="entry name" value="SBP"/>
</dbReference>
<dbReference type="AlphaFoldDB" id="A0A3G9IT31"/>
<dbReference type="KEGG" id="pbk:Back11_33750"/>
<organism evidence="1 2">
    <name type="scientific">Paenibacillus baekrokdamisoli</name>
    <dbReference type="NCBI Taxonomy" id="1712516"/>
    <lineage>
        <taxon>Bacteria</taxon>
        <taxon>Bacillati</taxon>
        <taxon>Bacillota</taxon>
        <taxon>Bacilli</taxon>
        <taxon>Bacillales</taxon>
        <taxon>Paenibacillaceae</taxon>
        <taxon>Paenibacillus</taxon>
    </lineage>
</organism>
<proteinExistence type="predicted"/>
<dbReference type="Pfam" id="PF01547">
    <property type="entry name" value="SBP_bac_1"/>
    <property type="match status" value="1"/>
</dbReference>
<name>A0A3G9IT31_9BACL</name>
<gene>
    <name evidence="1" type="ORF">Back11_33750</name>
</gene>